<sequence>MLFVNTNKKKLLDTEINQRLLPQKKDTEQINETKSKNNRTLDTFLTYITSVQENNNYESIYIDGRRIELSFDSTKLDYKLLIKEIEMKNKFIIKQILFLSGENPGNIKINMELK</sequence>
<accession>A0A934HZ50</accession>
<comment type="caution">
    <text evidence="1">The sequence shown here is derived from an EMBL/GenBank/DDBJ whole genome shotgun (WGS) entry which is preliminary data.</text>
</comment>
<evidence type="ECO:0000313" key="1">
    <source>
        <dbReference type="EMBL" id="MBI6873055.1"/>
    </source>
</evidence>
<dbReference type="AlphaFoldDB" id="A0A934HZ50"/>
<dbReference type="Proteomes" id="UP000622687">
    <property type="component" value="Unassembled WGS sequence"/>
</dbReference>
<gene>
    <name evidence="1" type="ORF">I6U51_10110</name>
</gene>
<evidence type="ECO:0000313" key="2">
    <source>
        <dbReference type="Proteomes" id="UP000622687"/>
    </source>
</evidence>
<dbReference type="RefSeq" id="WP_211142526.1">
    <property type="nucleotide sequence ID" value="NZ_JAEEGB010000010.1"/>
</dbReference>
<dbReference type="EMBL" id="JAEEGB010000010">
    <property type="protein sequence ID" value="MBI6873055.1"/>
    <property type="molecule type" value="Genomic_DNA"/>
</dbReference>
<organism evidence="1 2">
    <name type="scientific">Clostridium aciditolerans</name>
    <dbReference type="NCBI Taxonomy" id="339861"/>
    <lineage>
        <taxon>Bacteria</taxon>
        <taxon>Bacillati</taxon>
        <taxon>Bacillota</taxon>
        <taxon>Clostridia</taxon>
        <taxon>Eubacteriales</taxon>
        <taxon>Clostridiaceae</taxon>
        <taxon>Clostridium</taxon>
    </lineage>
</organism>
<name>A0A934HZ50_9CLOT</name>
<reference evidence="1" key="1">
    <citation type="submission" date="2020-12" db="EMBL/GenBank/DDBJ databases">
        <title>Clostridium thailandense sp. nov., a novel acetogenic bacterium isolated from peat land soil in Thailand.</title>
        <authorList>
            <person name="Chaikitkaew S."/>
            <person name="Birkeland N.K."/>
        </authorList>
    </citation>
    <scope>NUCLEOTIDE SEQUENCE</scope>
    <source>
        <strain evidence="1">DSM 17425</strain>
    </source>
</reference>
<keyword evidence="2" id="KW-1185">Reference proteome</keyword>
<proteinExistence type="predicted"/>
<protein>
    <submittedName>
        <fullName evidence="1">Uncharacterized protein</fullName>
    </submittedName>
</protein>